<proteinExistence type="predicted"/>
<sequence>MSSVSRRHFFQGAVLAASATRVMGANDKVNVGIIGLGGRGNDHQSNYMQIPEARIAGLCDVNQAARERSQTRLTNASLEKAAEYDDMRKMFADKNIDAVSIATPNHWHALATIWACQAGKDVYCEKPASHNIHESRAMVAVARKTARMVQIGSQSRSTPYKMHAMQMLHQGVIGKLYMAKGLCYKRRKSIGKAPVTPVPAGIDWSQFLGPAPLRDFTMNRYKYNWHWFWDTGNGDIGNQGVHEMDICRWGLGEVTWPESTSSTGGKYAYDDDQETPNTQLASMQYPGMEIVFEVRGLLTGPEGGQPVGNYAVGNLFYGDEGWMWVDSTGFQIYRGEKSEKTYEEKAERGPDGTIAHMKNFLAACRSRNYKELHAEIEIGAMSASLCHLANISYRVKHTIKWNAAGMNFGADAAANELLTRKYRAPYVVA</sequence>
<keyword evidence="4" id="KW-1185">Reference proteome</keyword>
<dbReference type="InterPro" id="IPR043906">
    <property type="entry name" value="Gfo/Idh/MocA_OxRdtase_bact_C"/>
</dbReference>
<dbReference type="PANTHER" id="PTHR43818">
    <property type="entry name" value="BCDNA.GH03377"/>
    <property type="match status" value="1"/>
</dbReference>
<dbReference type="KEGG" id="pfer:IRI77_22105"/>
<accession>A0A7S7NL30</accession>
<evidence type="ECO:0000259" key="1">
    <source>
        <dbReference type="Pfam" id="PF01408"/>
    </source>
</evidence>
<dbReference type="Gene3D" id="3.40.50.720">
    <property type="entry name" value="NAD(P)-binding Rossmann-like Domain"/>
    <property type="match status" value="1"/>
</dbReference>
<gene>
    <name evidence="3" type="ORF">IRI77_22105</name>
</gene>
<dbReference type="AlphaFoldDB" id="A0A7S7NL30"/>
<dbReference type="RefSeq" id="WP_194447185.1">
    <property type="nucleotide sequence ID" value="NZ_CP063849.1"/>
</dbReference>
<evidence type="ECO:0000313" key="3">
    <source>
        <dbReference type="EMBL" id="QOY85515.1"/>
    </source>
</evidence>
<dbReference type="SUPFAM" id="SSF51735">
    <property type="entry name" value="NAD(P)-binding Rossmann-fold domains"/>
    <property type="match status" value="1"/>
</dbReference>
<evidence type="ECO:0000259" key="2">
    <source>
        <dbReference type="Pfam" id="PF19051"/>
    </source>
</evidence>
<dbReference type="GO" id="GO:0000166">
    <property type="term" value="F:nucleotide binding"/>
    <property type="evidence" value="ECO:0007669"/>
    <property type="project" value="InterPro"/>
</dbReference>
<feature type="domain" description="Gfo/Idh/MocA-like oxidoreductase N-terminal" evidence="1">
    <location>
        <begin position="29"/>
        <end position="152"/>
    </location>
</feature>
<dbReference type="PANTHER" id="PTHR43818:SF5">
    <property type="entry name" value="OXIDOREDUCTASE FAMILY PROTEIN"/>
    <property type="match status" value="1"/>
</dbReference>
<dbReference type="EMBL" id="CP063849">
    <property type="protein sequence ID" value="QOY85515.1"/>
    <property type="molecule type" value="Genomic_DNA"/>
</dbReference>
<evidence type="ECO:0000313" key="4">
    <source>
        <dbReference type="Proteomes" id="UP000593892"/>
    </source>
</evidence>
<feature type="domain" description="Gfo/Idh/MocA-like oxidoreductase bacterial type C-terminal" evidence="2">
    <location>
        <begin position="193"/>
        <end position="252"/>
    </location>
</feature>
<name>A0A7S7NL30_PALFE</name>
<dbReference type="InterPro" id="IPR000683">
    <property type="entry name" value="Gfo/Idh/MocA-like_OxRdtase_N"/>
</dbReference>
<dbReference type="SUPFAM" id="SSF55347">
    <property type="entry name" value="Glyceraldehyde-3-phosphate dehydrogenase-like, C-terminal domain"/>
    <property type="match status" value="1"/>
</dbReference>
<dbReference type="Gene3D" id="3.30.360.10">
    <property type="entry name" value="Dihydrodipicolinate Reductase, domain 2"/>
    <property type="match status" value="1"/>
</dbReference>
<feature type="domain" description="Gfo/Idh/MocA-like oxidoreductase bacterial type C-terminal" evidence="2">
    <location>
        <begin position="323"/>
        <end position="427"/>
    </location>
</feature>
<dbReference type="Pfam" id="PF01408">
    <property type="entry name" value="GFO_IDH_MocA"/>
    <property type="match status" value="1"/>
</dbReference>
<dbReference type="InterPro" id="IPR036291">
    <property type="entry name" value="NAD(P)-bd_dom_sf"/>
</dbReference>
<dbReference type="InterPro" id="IPR050463">
    <property type="entry name" value="Gfo/Idh/MocA_oxidrdct_glycsds"/>
</dbReference>
<reference evidence="3 4" key="1">
    <citation type="submission" date="2020-10" db="EMBL/GenBank/DDBJ databases">
        <title>Complete genome sequence of Paludibaculum fermentans P105T, a facultatively anaerobic acidobacterium capable of dissimilatory Fe(III) reduction.</title>
        <authorList>
            <person name="Dedysh S.N."/>
            <person name="Beletsky A.V."/>
            <person name="Kulichevskaya I.S."/>
            <person name="Mardanov A.V."/>
            <person name="Ravin N.V."/>
        </authorList>
    </citation>
    <scope>NUCLEOTIDE SEQUENCE [LARGE SCALE GENOMIC DNA]</scope>
    <source>
        <strain evidence="3 4">P105</strain>
    </source>
</reference>
<organism evidence="3 4">
    <name type="scientific">Paludibaculum fermentans</name>
    <dbReference type="NCBI Taxonomy" id="1473598"/>
    <lineage>
        <taxon>Bacteria</taxon>
        <taxon>Pseudomonadati</taxon>
        <taxon>Acidobacteriota</taxon>
        <taxon>Terriglobia</taxon>
        <taxon>Bryobacterales</taxon>
        <taxon>Bryobacteraceae</taxon>
        <taxon>Paludibaculum</taxon>
    </lineage>
</organism>
<dbReference type="Pfam" id="PF19051">
    <property type="entry name" value="GFO_IDH_MocA_C2"/>
    <property type="match status" value="2"/>
</dbReference>
<protein>
    <submittedName>
        <fullName evidence="3">Gfo/Idh/MocA family oxidoreductase</fullName>
    </submittedName>
</protein>
<dbReference type="Proteomes" id="UP000593892">
    <property type="component" value="Chromosome"/>
</dbReference>